<sequence>MKRMQSKRSPVSAQRAAELIRQADPLGSAAAEPGLSPRALRELSALVDGSPPVRAAVPPAPPAAVGSVPPAAARPRRLGPLVASLAVAAAVAVAAVFVLAGRGATGGGLVADEPHYASAAELEDAADLIVRAKLGGGTERTVDDVTSTEAPADVLATAKGSAPGRSLTVRYTPPGGGGPETADLVSGKEYVLLLERQDDGRFTLVNTVQGAYGVAGSGAVPAEGNEVELSPAVLKALGLEG</sequence>
<reference evidence="3" key="1">
    <citation type="journal article" date="2019" name="Int. J. Syst. Evol. Microbiol.">
        <title>The Global Catalogue of Microorganisms (GCM) 10K type strain sequencing project: providing services to taxonomists for standard genome sequencing and annotation.</title>
        <authorList>
            <consortium name="The Broad Institute Genomics Platform"/>
            <consortium name="The Broad Institute Genome Sequencing Center for Infectious Disease"/>
            <person name="Wu L."/>
            <person name="Ma J."/>
        </authorList>
    </citation>
    <scope>NUCLEOTIDE SEQUENCE [LARGE SCALE GENOMIC DNA]</scope>
    <source>
        <strain evidence="3">JCM 18324</strain>
    </source>
</reference>
<name>A0ABP9A925_9ACTN</name>
<dbReference type="EMBL" id="BAABJV010000005">
    <property type="protein sequence ID" value="GAA4776805.1"/>
    <property type="molecule type" value="Genomic_DNA"/>
</dbReference>
<accession>A0ABP9A925</accession>
<proteinExistence type="predicted"/>
<protein>
    <submittedName>
        <fullName evidence="2">Uncharacterized protein</fullName>
    </submittedName>
</protein>
<comment type="caution">
    <text evidence="2">The sequence shown here is derived from an EMBL/GenBank/DDBJ whole genome shotgun (WGS) entry which is preliminary data.</text>
</comment>
<gene>
    <name evidence="2" type="ORF">GCM10023329_27050</name>
</gene>
<keyword evidence="1" id="KW-0472">Membrane</keyword>
<keyword evidence="1" id="KW-0812">Transmembrane</keyword>
<feature type="transmembrane region" description="Helical" evidence="1">
    <location>
        <begin position="81"/>
        <end position="100"/>
    </location>
</feature>
<evidence type="ECO:0000256" key="1">
    <source>
        <dbReference type="SAM" id="Phobius"/>
    </source>
</evidence>
<keyword evidence="1" id="KW-1133">Transmembrane helix</keyword>
<organism evidence="2 3">
    <name type="scientific">Streptomyces sanyensis</name>
    <dbReference type="NCBI Taxonomy" id="568869"/>
    <lineage>
        <taxon>Bacteria</taxon>
        <taxon>Bacillati</taxon>
        <taxon>Actinomycetota</taxon>
        <taxon>Actinomycetes</taxon>
        <taxon>Kitasatosporales</taxon>
        <taxon>Streptomycetaceae</taxon>
        <taxon>Streptomyces</taxon>
    </lineage>
</organism>
<dbReference type="Proteomes" id="UP001501147">
    <property type="component" value="Unassembled WGS sequence"/>
</dbReference>
<evidence type="ECO:0000313" key="2">
    <source>
        <dbReference type="EMBL" id="GAA4776805.1"/>
    </source>
</evidence>
<dbReference type="RefSeq" id="WP_345613581.1">
    <property type="nucleotide sequence ID" value="NZ_BAABJV010000005.1"/>
</dbReference>
<evidence type="ECO:0000313" key="3">
    <source>
        <dbReference type="Proteomes" id="UP001501147"/>
    </source>
</evidence>
<keyword evidence="3" id="KW-1185">Reference proteome</keyword>